<organism evidence="1 2">
    <name type="scientific">Caerostris extrusa</name>
    <name type="common">Bark spider</name>
    <name type="synonym">Caerostris bankana</name>
    <dbReference type="NCBI Taxonomy" id="172846"/>
    <lineage>
        <taxon>Eukaryota</taxon>
        <taxon>Metazoa</taxon>
        <taxon>Ecdysozoa</taxon>
        <taxon>Arthropoda</taxon>
        <taxon>Chelicerata</taxon>
        <taxon>Arachnida</taxon>
        <taxon>Araneae</taxon>
        <taxon>Araneomorphae</taxon>
        <taxon>Entelegynae</taxon>
        <taxon>Araneoidea</taxon>
        <taxon>Araneidae</taxon>
        <taxon>Caerostris</taxon>
    </lineage>
</organism>
<reference evidence="1 2" key="1">
    <citation type="submission" date="2021-06" db="EMBL/GenBank/DDBJ databases">
        <title>Caerostris extrusa draft genome.</title>
        <authorList>
            <person name="Kono N."/>
            <person name="Arakawa K."/>
        </authorList>
    </citation>
    <scope>NUCLEOTIDE SEQUENCE [LARGE SCALE GENOMIC DNA]</scope>
</reference>
<evidence type="ECO:0000313" key="2">
    <source>
        <dbReference type="Proteomes" id="UP001054945"/>
    </source>
</evidence>
<dbReference type="AlphaFoldDB" id="A0AAV4T1R5"/>
<dbReference type="EMBL" id="BPLR01010632">
    <property type="protein sequence ID" value="GIY40603.1"/>
    <property type="molecule type" value="Genomic_DNA"/>
</dbReference>
<comment type="caution">
    <text evidence="1">The sequence shown here is derived from an EMBL/GenBank/DDBJ whole genome shotgun (WGS) entry which is preliminary data.</text>
</comment>
<proteinExistence type="predicted"/>
<accession>A0AAV4T1R5</accession>
<name>A0AAV4T1R5_CAEEX</name>
<sequence>MPPVCNFPQGYELGGNQTRNETVKIKLLSVSVFDAIKLLGKGILNLKDRNSSLHGMHSGFQFNFKISLAFATTNWQPHLWCLGVFKQFPESIRRVSHPTDLTS</sequence>
<keyword evidence="2" id="KW-1185">Reference proteome</keyword>
<gene>
    <name evidence="1" type="ORF">CEXT_732141</name>
</gene>
<evidence type="ECO:0000313" key="1">
    <source>
        <dbReference type="EMBL" id="GIY40603.1"/>
    </source>
</evidence>
<protein>
    <submittedName>
        <fullName evidence="1">Uncharacterized protein</fullName>
    </submittedName>
</protein>
<dbReference type="Proteomes" id="UP001054945">
    <property type="component" value="Unassembled WGS sequence"/>
</dbReference>